<accession>A0A0G4G1K5</accession>
<keyword evidence="2 3" id="KW-0694">RNA-binding</keyword>
<dbReference type="InterPro" id="IPR035979">
    <property type="entry name" value="RBD_domain_sf"/>
</dbReference>
<dbReference type="CDD" id="cd12254">
    <property type="entry name" value="RRM_hnRNPH_ESRPs_RBM12_like"/>
    <property type="match status" value="1"/>
</dbReference>
<dbReference type="Gene3D" id="3.30.70.330">
    <property type="match status" value="2"/>
</dbReference>
<dbReference type="Proteomes" id="UP000041254">
    <property type="component" value="Unassembled WGS sequence"/>
</dbReference>
<evidence type="ECO:0000313" key="7">
    <source>
        <dbReference type="Proteomes" id="UP000041254"/>
    </source>
</evidence>
<dbReference type="PANTHER" id="PTHR13976">
    <property type="entry name" value="HETEROGENEOUS NUCLEAR RIBONUCLEOPROTEIN-RELATED"/>
    <property type="match status" value="1"/>
</dbReference>
<evidence type="ECO:0000259" key="5">
    <source>
        <dbReference type="PROSITE" id="PS50102"/>
    </source>
</evidence>
<dbReference type="Pfam" id="PF00076">
    <property type="entry name" value="RRM_1"/>
    <property type="match status" value="2"/>
</dbReference>
<feature type="region of interest" description="Disordered" evidence="4">
    <location>
        <begin position="307"/>
        <end position="367"/>
    </location>
</feature>
<keyword evidence="1" id="KW-0677">Repeat</keyword>
<dbReference type="PROSITE" id="PS50102">
    <property type="entry name" value="RRM"/>
    <property type="match status" value="2"/>
</dbReference>
<evidence type="ECO:0000313" key="6">
    <source>
        <dbReference type="EMBL" id="CEM21922.1"/>
    </source>
</evidence>
<feature type="domain" description="RRM" evidence="5">
    <location>
        <begin position="6"/>
        <end position="83"/>
    </location>
</feature>
<gene>
    <name evidence="6" type="ORF">Vbra_16740</name>
</gene>
<dbReference type="SMART" id="SM00360">
    <property type="entry name" value="RRM"/>
    <property type="match status" value="2"/>
</dbReference>
<dbReference type="PhylomeDB" id="A0A0G4G1K5"/>
<dbReference type="InterPro" id="IPR012677">
    <property type="entry name" value="Nucleotide-bd_a/b_plait_sf"/>
</dbReference>
<proteinExistence type="predicted"/>
<dbReference type="EMBL" id="CDMY01000545">
    <property type="protein sequence ID" value="CEM21922.1"/>
    <property type="molecule type" value="Genomic_DNA"/>
</dbReference>
<dbReference type="SUPFAM" id="SSF54928">
    <property type="entry name" value="RNA-binding domain, RBD"/>
    <property type="match status" value="2"/>
</dbReference>
<dbReference type="AlphaFoldDB" id="A0A0G4G1K5"/>
<evidence type="ECO:0000256" key="2">
    <source>
        <dbReference type="ARBA" id="ARBA00022884"/>
    </source>
</evidence>
<dbReference type="VEuPathDB" id="CryptoDB:Vbra_16740"/>
<feature type="domain" description="RRM" evidence="5">
    <location>
        <begin position="121"/>
        <end position="199"/>
    </location>
</feature>
<protein>
    <recommendedName>
        <fullName evidence="5">RRM domain-containing protein</fullName>
    </recommendedName>
</protein>
<dbReference type="GO" id="GO:0003723">
    <property type="term" value="F:RNA binding"/>
    <property type="evidence" value="ECO:0007669"/>
    <property type="project" value="UniProtKB-UniRule"/>
</dbReference>
<dbReference type="InterPro" id="IPR050666">
    <property type="entry name" value="ESRP"/>
</dbReference>
<organism evidence="6 7">
    <name type="scientific">Vitrella brassicaformis (strain CCMP3155)</name>
    <dbReference type="NCBI Taxonomy" id="1169540"/>
    <lineage>
        <taxon>Eukaryota</taxon>
        <taxon>Sar</taxon>
        <taxon>Alveolata</taxon>
        <taxon>Colpodellida</taxon>
        <taxon>Vitrellaceae</taxon>
        <taxon>Vitrella</taxon>
    </lineage>
</organism>
<dbReference type="STRING" id="1169540.A0A0G4G1K5"/>
<dbReference type="InterPro" id="IPR000504">
    <property type="entry name" value="RRM_dom"/>
</dbReference>
<dbReference type="InParanoid" id="A0A0G4G1K5"/>
<name>A0A0G4G1K5_VITBC</name>
<evidence type="ECO:0000256" key="4">
    <source>
        <dbReference type="SAM" id="MobiDB-lite"/>
    </source>
</evidence>
<evidence type="ECO:0000256" key="3">
    <source>
        <dbReference type="PROSITE-ProRule" id="PRU00176"/>
    </source>
</evidence>
<sequence>MPSNGAFVRLRGLPYSASEQDIVSFMLPLQCQNQDVTIVQGPDGRATGEAFVRFNTDAEADQALSKNRHHLGTRYIEIFRSTATEYDRYVKQTRGDMGGYGMGGPPGPHDHPGGPHGGAVGVLRMRGLPWSATYLDIIQFFQRFNVKAEDVVIGTTLDGRPSGEAWVQFDSESTAEQARMELNKQTMGSRYIELFPSTKAEMVHAQQPRGFRPGMGMGGGGGYGGMGPGGPGYGAGHRYPNPASPGAACFNTTGGGRPNAIGGANVANAATGYGYGYGGGVDQEAGAIIYLSGDSRTPTTVDGVPLGPTVLPRPKANSVGVHPGRPRGRPAAPQILQPPHLANTPPRPIHWPKILSLQPRPGSSQAS</sequence>
<keyword evidence="7" id="KW-1185">Reference proteome</keyword>
<evidence type="ECO:0000256" key="1">
    <source>
        <dbReference type="ARBA" id="ARBA00022737"/>
    </source>
</evidence>
<reference evidence="6 7" key="1">
    <citation type="submission" date="2014-11" db="EMBL/GenBank/DDBJ databases">
        <authorList>
            <person name="Zhu J."/>
            <person name="Qi W."/>
            <person name="Song R."/>
        </authorList>
    </citation>
    <scope>NUCLEOTIDE SEQUENCE [LARGE SCALE GENOMIC DNA]</scope>
</reference>
<dbReference type="OrthoDB" id="449188at2759"/>